<evidence type="ECO:0000313" key="1">
    <source>
        <dbReference type="EMBL" id="MBI1685834.1"/>
    </source>
</evidence>
<dbReference type="RefSeq" id="WP_198577736.1">
    <property type="nucleotide sequence ID" value="NZ_JADWOX010000016.1"/>
</dbReference>
<gene>
    <name evidence="1" type="ORF">I4Q42_19365</name>
</gene>
<accession>A0ABS0T1T1</accession>
<proteinExistence type="predicted"/>
<dbReference type="EMBL" id="JADWOX010000016">
    <property type="protein sequence ID" value="MBI1685834.1"/>
    <property type="molecule type" value="Genomic_DNA"/>
</dbReference>
<reference evidence="1 2" key="1">
    <citation type="submission" date="2020-11" db="EMBL/GenBank/DDBJ databases">
        <title>genome sequence of strain KACC 18849.</title>
        <authorList>
            <person name="Gao J."/>
            <person name="Zhang X."/>
        </authorList>
    </citation>
    <scope>NUCLEOTIDE SEQUENCE [LARGE SCALE GENOMIC DNA]</scope>
    <source>
        <strain evidence="1 2">KACC 18849</strain>
    </source>
</reference>
<comment type="caution">
    <text evidence="1">The sequence shown here is derived from an EMBL/GenBank/DDBJ whole genome shotgun (WGS) entry which is preliminary data.</text>
</comment>
<keyword evidence="2" id="KW-1185">Reference proteome</keyword>
<protein>
    <submittedName>
        <fullName evidence="1">Phage tail tape measure protein</fullName>
    </submittedName>
</protein>
<sequence length="181" mass="17088">MSGFDEGGLAGLPIQAAEAAQALTALEAPARAAARSIEDAFSAAGSSLARSLARAAADGEVSLSELARAVLAAVEAAAGGTRDGAGLGGGLGEALSSALGSSFSGARADGGPVTGGGAYLVGERGPEVFRPAGAGTVEPLGGGGMSVTVQVSGGDAAGLARSDAQLAQALARAVSLGARRL</sequence>
<dbReference type="Proteomes" id="UP000639859">
    <property type="component" value="Unassembled WGS sequence"/>
</dbReference>
<evidence type="ECO:0000313" key="2">
    <source>
        <dbReference type="Proteomes" id="UP000639859"/>
    </source>
</evidence>
<name>A0ABS0T1T1_9CAUL</name>
<organism evidence="1 2">
    <name type="scientific">Caulobacter hibisci</name>
    <dbReference type="NCBI Taxonomy" id="2035993"/>
    <lineage>
        <taxon>Bacteria</taxon>
        <taxon>Pseudomonadati</taxon>
        <taxon>Pseudomonadota</taxon>
        <taxon>Alphaproteobacteria</taxon>
        <taxon>Caulobacterales</taxon>
        <taxon>Caulobacteraceae</taxon>
        <taxon>Caulobacter</taxon>
    </lineage>
</organism>